<dbReference type="InterPro" id="IPR052225">
    <property type="entry name" value="Ser/Arg_repetitive_matrix"/>
</dbReference>
<feature type="domain" description="PWI" evidence="3">
    <location>
        <begin position="12"/>
        <end position="111"/>
    </location>
</feature>
<dbReference type="PANTHER" id="PTHR23148">
    <property type="entry name" value="SERINE/ARGININE REGULATED NUCLEAR MATRIX PROTEIN"/>
    <property type="match status" value="1"/>
</dbReference>
<organism evidence="4 5">
    <name type="scientific">Ophiocordyceps polyrhachis-furcata BCC 54312</name>
    <dbReference type="NCBI Taxonomy" id="1330021"/>
    <lineage>
        <taxon>Eukaryota</taxon>
        <taxon>Fungi</taxon>
        <taxon>Dikarya</taxon>
        <taxon>Ascomycota</taxon>
        <taxon>Pezizomycotina</taxon>
        <taxon>Sordariomycetes</taxon>
        <taxon>Hypocreomycetidae</taxon>
        <taxon>Hypocreales</taxon>
        <taxon>Ophiocordycipitaceae</taxon>
        <taxon>Ophiocordyceps</taxon>
    </lineage>
</organism>
<feature type="compositionally biased region" description="Polar residues" evidence="2">
    <location>
        <begin position="403"/>
        <end position="422"/>
    </location>
</feature>
<dbReference type="EMBL" id="LKCN02000002">
    <property type="protein sequence ID" value="RCI15442.1"/>
    <property type="molecule type" value="Genomic_DNA"/>
</dbReference>
<evidence type="ECO:0000313" key="4">
    <source>
        <dbReference type="EMBL" id="RCI15442.1"/>
    </source>
</evidence>
<gene>
    <name evidence="4" type="ORF">L249_3424</name>
</gene>
<evidence type="ECO:0000259" key="3">
    <source>
        <dbReference type="PROSITE" id="PS51025"/>
    </source>
</evidence>
<dbReference type="GO" id="GO:0048024">
    <property type="term" value="P:regulation of mRNA splicing, via spliceosome"/>
    <property type="evidence" value="ECO:0007669"/>
    <property type="project" value="TreeGrafter"/>
</dbReference>
<dbReference type="GO" id="GO:0003723">
    <property type="term" value="F:RNA binding"/>
    <property type="evidence" value="ECO:0007669"/>
    <property type="project" value="TreeGrafter"/>
</dbReference>
<protein>
    <recommendedName>
        <fullName evidence="3">PWI domain-containing protein</fullName>
    </recommendedName>
</protein>
<accession>A0A367LMG1</accession>
<evidence type="ECO:0000256" key="2">
    <source>
        <dbReference type="SAM" id="MobiDB-lite"/>
    </source>
</evidence>
<dbReference type="STRING" id="1330021.A0A367LMG1"/>
<dbReference type="AlphaFoldDB" id="A0A367LMG1"/>
<dbReference type="SMART" id="SM00311">
    <property type="entry name" value="PWI"/>
    <property type="match status" value="1"/>
</dbReference>
<feature type="compositionally biased region" description="Basic residues" evidence="2">
    <location>
        <begin position="221"/>
        <end position="233"/>
    </location>
</feature>
<feature type="compositionally biased region" description="Basic and acidic residues" evidence="2">
    <location>
        <begin position="312"/>
        <end position="348"/>
    </location>
</feature>
<feature type="compositionally biased region" description="Low complexity" evidence="2">
    <location>
        <begin position="267"/>
        <end position="277"/>
    </location>
</feature>
<dbReference type="PROSITE" id="PS51025">
    <property type="entry name" value="PWI"/>
    <property type="match status" value="1"/>
</dbReference>
<feature type="compositionally biased region" description="Basic and acidic residues" evidence="2">
    <location>
        <begin position="106"/>
        <end position="147"/>
    </location>
</feature>
<dbReference type="OrthoDB" id="163257at2759"/>
<reference evidence="4 5" key="1">
    <citation type="journal article" date="2015" name="BMC Genomics">
        <title>Insights from the genome of Ophiocordyceps polyrhachis-furcata to pathogenicity and host specificity in insect fungi.</title>
        <authorList>
            <person name="Wichadakul D."/>
            <person name="Kobmoo N."/>
            <person name="Ingsriswang S."/>
            <person name="Tangphatsornruang S."/>
            <person name="Chantasingh D."/>
            <person name="Luangsa-ard J.J."/>
            <person name="Eurwilaichitr L."/>
        </authorList>
    </citation>
    <scope>NUCLEOTIDE SEQUENCE [LARGE SCALE GENOMIC DNA]</scope>
    <source>
        <strain evidence="4 5">BCC 54312</strain>
    </source>
</reference>
<keyword evidence="1" id="KW-0507">mRNA processing</keyword>
<dbReference type="InterPro" id="IPR002483">
    <property type="entry name" value="PWI_dom"/>
</dbReference>
<feature type="region of interest" description="Disordered" evidence="2">
    <location>
        <begin position="106"/>
        <end position="425"/>
    </location>
</feature>
<dbReference type="PANTHER" id="PTHR23148:SF0">
    <property type="entry name" value="SERINE_ARGININE REPETITIVE MATRIX PROTEIN 1"/>
    <property type="match status" value="1"/>
</dbReference>
<feature type="compositionally biased region" description="Basic residues" evidence="2">
    <location>
        <begin position="294"/>
        <end position="311"/>
    </location>
</feature>
<feature type="compositionally biased region" description="Basic and acidic residues" evidence="2">
    <location>
        <begin position="391"/>
        <end position="402"/>
    </location>
</feature>
<evidence type="ECO:0000256" key="1">
    <source>
        <dbReference type="ARBA" id="ARBA00022664"/>
    </source>
</evidence>
<dbReference type="Gene3D" id="1.20.1390.10">
    <property type="entry name" value="PWI domain"/>
    <property type="match status" value="1"/>
</dbReference>
<comment type="caution">
    <text evidence="4">The sequence shown here is derived from an EMBL/GenBank/DDBJ whole genome shotgun (WGS) entry which is preliminary data.</text>
</comment>
<dbReference type="Proteomes" id="UP000253664">
    <property type="component" value="Unassembled WGS sequence"/>
</dbReference>
<feature type="compositionally biased region" description="Basic residues" evidence="2">
    <location>
        <begin position="349"/>
        <end position="378"/>
    </location>
</feature>
<proteinExistence type="predicted"/>
<dbReference type="GO" id="GO:0006397">
    <property type="term" value="P:mRNA processing"/>
    <property type="evidence" value="ECO:0007669"/>
    <property type="project" value="UniProtKB-KW"/>
</dbReference>
<feature type="compositionally biased region" description="Basic residues" evidence="2">
    <location>
        <begin position="242"/>
        <end position="254"/>
    </location>
</feature>
<dbReference type="InterPro" id="IPR036483">
    <property type="entry name" value="PWI_dom_sf"/>
</dbReference>
<keyword evidence="5" id="KW-1185">Reference proteome</keyword>
<dbReference type="SUPFAM" id="SSF101233">
    <property type="entry name" value="PWI domain"/>
    <property type="match status" value="1"/>
</dbReference>
<evidence type="ECO:0000313" key="5">
    <source>
        <dbReference type="Proteomes" id="UP000253664"/>
    </source>
</evidence>
<dbReference type="GO" id="GO:0005681">
    <property type="term" value="C:spliceosomal complex"/>
    <property type="evidence" value="ECO:0007669"/>
    <property type="project" value="TreeGrafter"/>
</dbReference>
<dbReference type="Pfam" id="PF01480">
    <property type="entry name" value="PWI"/>
    <property type="match status" value="1"/>
</dbReference>
<name>A0A367LMG1_9HYPO</name>
<sequence length="452" mass="51850">MASKMDARLLKSTKFPPEFNQKVDMEKVNLHVMKKWITKRISEILGNEDDVVIELCFNLIEASRYPDIKSLQIQLTGFLDKDTATFCKELWNLLLSGQSSSQGLDADRVANTRLSRDVQGPDDRERRDSKPVTDSWHAQERRADRAFSNRSRGSHHGRGGPRSPSPGPRGRGPRQSYGRDSYVPSPRGRRAPAARREQDRSPLSAGSSRSRSRSRSESHGSRRSHSPPRRRPSPARQEPTRKRSRSPRHARRGKNSRDRHQSRGRSRSSSSERMSPAAKRKRRPRSRSVSAGRFFRRRYSSSPRSRNRRDHRSRDRSREPDRYYRRRESPTDRQRGRRSLSPEHDYDHGRHRGRGNGRRGMPRQIRKGGHDSSRRRRNSSSDSSLSPIRGKSADVLEDDLRASSHNPTAPNENTFPESSPQEDSVLREKLLREKILKMRPSNQSGASADGTG</sequence>